<gene>
    <name evidence="1" type="ORF">EYH13_04745</name>
</gene>
<organism evidence="1 2">
    <name type="scientific">Thermococcus paralvinellae</name>
    <dbReference type="NCBI Taxonomy" id="582419"/>
    <lineage>
        <taxon>Archaea</taxon>
        <taxon>Methanobacteriati</taxon>
        <taxon>Methanobacteriota</taxon>
        <taxon>Thermococci</taxon>
        <taxon>Thermococcales</taxon>
        <taxon>Thermococcaceae</taxon>
        <taxon>Thermococcus</taxon>
    </lineage>
</organism>
<sequence length="83" mass="9462">FEEKMAEMPKEKIAVEVEEKKKQIVLRVSPDYAKKPLKFFGGEQYVFTATPSKKGIVKVNKNTPIGRELKRLLEAGIEIWASP</sequence>
<protein>
    <submittedName>
        <fullName evidence="1">ATPase</fullName>
    </submittedName>
</protein>
<accession>A0A832ZA61</accession>
<reference evidence="1" key="1">
    <citation type="journal article" date="2020" name="ISME J.">
        <title>Gammaproteobacteria mediating utilization of methyl-, sulfur- and petroleum organic compounds in deep ocean hydrothermal plumes.</title>
        <authorList>
            <person name="Zhou Z."/>
            <person name="Liu Y."/>
            <person name="Pan J."/>
            <person name="Cron B.R."/>
            <person name="Toner B.M."/>
            <person name="Anantharaman K."/>
            <person name="Breier J.A."/>
            <person name="Dick G.J."/>
            <person name="Li M."/>
        </authorList>
    </citation>
    <scope>NUCLEOTIDE SEQUENCE</scope>
    <source>
        <strain evidence="1">SZUA-1451</strain>
    </source>
</reference>
<evidence type="ECO:0000313" key="1">
    <source>
        <dbReference type="EMBL" id="HIP75426.1"/>
    </source>
</evidence>
<dbReference type="AlphaFoldDB" id="A0A832ZA61"/>
<comment type="caution">
    <text evidence="1">The sequence shown here is derived from an EMBL/GenBank/DDBJ whole genome shotgun (WGS) entry which is preliminary data.</text>
</comment>
<feature type="non-terminal residue" evidence="1">
    <location>
        <position position="1"/>
    </location>
</feature>
<evidence type="ECO:0000313" key="2">
    <source>
        <dbReference type="Proteomes" id="UP000649326"/>
    </source>
</evidence>
<dbReference type="EMBL" id="DQUG01000190">
    <property type="protein sequence ID" value="HIP75426.1"/>
    <property type="molecule type" value="Genomic_DNA"/>
</dbReference>
<proteinExistence type="predicted"/>
<name>A0A832ZA61_9EURY</name>
<dbReference type="Proteomes" id="UP000649326">
    <property type="component" value="Unassembled WGS sequence"/>
</dbReference>